<dbReference type="EMBL" id="CAFBLX010000033">
    <property type="protein sequence ID" value="CAB4882273.1"/>
    <property type="molecule type" value="Genomic_DNA"/>
</dbReference>
<sequence>MDIQQAKDRVGRVFEDGFGRGDLSTVDAALAPSAVDRHAFGQDEPDMAAHLKGAIAMFRSAMPDLRVTIGDLFGEGDRIAARVEMEGTHTGSPLFGVPSSGLPVALEQFHVIELDADGRGARHWANVGADTIALGHLRRNATMDE</sequence>
<organism evidence="1">
    <name type="scientific">freshwater metagenome</name>
    <dbReference type="NCBI Taxonomy" id="449393"/>
    <lineage>
        <taxon>unclassified sequences</taxon>
        <taxon>metagenomes</taxon>
        <taxon>ecological metagenomes</taxon>
    </lineage>
</organism>
<dbReference type="Gene3D" id="3.10.450.50">
    <property type="match status" value="1"/>
</dbReference>
<dbReference type="InterPro" id="IPR009959">
    <property type="entry name" value="Cyclase_SnoaL-like"/>
</dbReference>
<dbReference type="GO" id="GO:0030638">
    <property type="term" value="P:polyketide metabolic process"/>
    <property type="evidence" value="ECO:0007669"/>
    <property type="project" value="InterPro"/>
</dbReference>
<evidence type="ECO:0000313" key="1">
    <source>
        <dbReference type="EMBL" id="CAB4882273.1"/>
    </source>
</evidence>
<dbReference type="AlphaFoldDB" id="A0A6J7ES38"/>
<dbReference type="PANTHER" id="PTHR38436">
    <property type="entry name" value="POLYKETIDE CYCLASE SNOAL-LIKE DOMAIN"/>
    <property type="match status" value="1"/>
</dbReference>
<dbReference type="SUPFAM" id="SSF54427">
    <property type="entry name" value="NTF2-like"/>
    <property type="match status" value="1"/>
</dbReference>
<gene>
    <name evidence="1" type="ORF">UFOPK3472_00746</name>
</gene>
<proteinExistence type="predicted"/>
<accession>A0A6J7ES38</accession>
<dbReference type="InterPro" id="IPR032710">
    <property type="entry name" value="NTF2-like_dom_sf"/>
</dbReference>
<dbReference type="PANTHER" id="PTHR38436:SF1">
    <property type="entry name" value="ESTER CYCLASE"/>
    <property type="match status" value="1"/>
</dbReference>
<protein>
    <submittedName>
        <fullName evidence="1">Unannotated protein</fullName>
    </submittedName>
</protein>
<name>A0A6J7ES38_9ZZZZ</name>
<reference evidence="1" key="1">
    <citation type="submission" date="2020-05" db="EMBL/GenBank/DDBJ databases">
        <authorList>
            <person name="Chiriac C."/>
            <person name="Salcher M."/>
            <person name="Ghai R."/>
            <person name="Kavagutti S V."/>
        </authorList>
    </citation>
    <scope>NUCLEOTIDE SEQUENCE</scope>
</reference>
<dbReference type="Pfam" id="PF07366">
    <property type="entry name" value="SnoaL"/>
    <property type="match status" value="1"/>
</dbReference>